<keyword evidence="1" id="KW-0808">Transferase</keyword>
<dbReference type="GO" id="GO:0008168">
    <property type="term" value="F:methyltransferase activity"/>
    <property type="evidence" value="ECO:0007669"/>
    <property type="project" value="UniProtKB-KW"/>
</dbReference>
<evidence type="ECO:0000313" key="2">
    <source>
        <dbReference type="Proteomes" id="UP000439965"/>
    </source>
</evidence>
<comment type="caution">
    <text evidence="1">The sequence shown here is derived from an EMBL/GenBank/DDBJ whole genome shotgun (WGS) entry which is preliminary data.</text>
</comment>
<keyword evidence="1" id="KW-0489">Methyltransferase</keyword>
<dbReference type="RefSeq" id="WP_160806090.1">
    <property type="nucleotide sequence ID" value="NZ_JARPZL010000009.1"/>
</dbReference>
<reference evidence="1 2" key="1">
    <citation type="submission" date="2019-04" db="EMBL/GenBank/DDBJ databases">
        <title>Step-wise assembly of the neonatal virome modulated by breast feeding.</title>
        <authorList>
            <person name="Liang G."/>
            <person name="Bushman F."/>
        </authorList>
    </citation>
    <scope>NUCLEOTIDE SEQUENCE [LARGE SCALE GENOMIC DNA]</scope>
    <source>
        <strain evidence="1 2">E3404</strain>
    </source>
</reference>
<evidence type="ECO:0000313" key="1">
    <source>
        <dbReference type="EMBL" id="MXS26876.1"/>
    </source>
</evidence>
<name>A0A6I4XJL8_ENTGA</name>
<sequence length="892" mass="103701">MSLENEQLSFDSEQKENKRVTVLGLEFENDDARREYFREELRKKLPELKKIEGFPIGEDEDIIALSDPPFYTACPNPWVNEIITGWETCTCEDAEHITPLAIDVSEGKSDAAYMAHAYHTKVPSRAIARYIEHFTSKKAVIFDGFSGSGMTGVGVQEANRIDRGDRKIVLNDLSTIATSITRNYNSPHDKDKFRKTAKQILDEVVKETEWMFETHTPDGNTAKINYVVWSEVFLCPTCSNELVYWDVAIDENNNKFRDEFFCPSCGTVLSKRRLERNFTSKIDTIRNENITTIKHVPVMINYSYLGKRYEKRTDNFDIELLRKIENFSFNNEWIPDYPFPKGDEIDRLSNTYGFTRVYQLYTKRALIFLSTCMKKARENGDGLLISWITSALLRTTKLYKFTLNRKMGTVSGTYYIPSLWVENTPEKLLARKISDISKVEYPQKYSAVINTGSQTTFELKDNSIDYVFTDPPFGENLMYSELNFVWESWLKVFTNNKKEAIMNKTQHKGLEEYNKLMFESFRTYYKVLKPKRWMTVVFSNSKASIWNVLQEAIQRAGFVIAEVSALDKKQGSFKAVTTTTAVKQDLVISAYKPSEENIKKMKSQRNSEESAWIFVSQHLSKLPIFIGDKGDAVIISERTPRILFDRMVAYHVQQGLPVPISSANFQSGIASRYPMRDGMAFLDSQVAEYDKKRILAKEFAQLSLFVSDENSAIEWIRQQLMKKPQSRQDIHPQFMKEIQHIAKYEELPELDELLAQNFLYYDGNGAIPNQISTYLTKNYHDLRGLEKDDALLREKAKNRWYVPNPNQQADLEKLREKNLLREFGHYLDEINNSKKKLKVFRTEAIRVGFKKAWTEKEYQTIVTVGERLPEKVIQEDDKLLMYYDNALMRTEM</sequence>
<dbReference type="SUPFAM" id="SSF53335">
    <property type="entry name" value="S-adenosyl-L-methionine-dependent methyltransferases"/>
    <property type="match status" value="2"/>
</dbReference>
<dbReference type="InterPro" id="IPR002052">
    <property type="entry name" value="DNA_methylase_N6_adenine_CS"/>
</dbReference>
<gene>
    <name evidence="1" type="ORF">GTI89_12485</name>
</gene>
<accession>A0A6I4XJL8</accession>
<organism evidence="1 2">
    <name type="scientific">Enterococcus gallinarum</name>
    <dbReference type="NCBI Taxonomy" id="1353"/>
    <lineage>
        <taxon>Bacteria</taxon>
        <taxon>Bacillati</taxon>
        <taxon>Bacillota</taxon>
        <taxon>Bacilli</taxon>
        <taxon>Lactobacillales</taxon>
        <taxon>Enterococcaceae</taxon>
        <taxon>Enterococcus</taxon>
    </lineage>
</organism>
<dbReference type="EMBL" id="WVTI01000012">
    <property type="protein sequence ID" value="MXS26876.1"/>
    <property type="molecule type" value="Genomic_DNA"/>
</dbReference>
<dbReference type="Proteomes" id="UP000439965">
    <property type="component" value="Unassembled WGS sequence"/>
</dbReference>
<dbReference type="GO" id="GO:0003676">
    <property type="term" value="F:nucleic acid binding"/>
    <property type="evidence" value="ECO:0007669"/>
    <property type="project" value="InterPro"/>
</dbReference>
<dbReference type="InterPro" id="IPR029063">
    <property type="entry name" value="SAM-dependent_MTases_sf"/>
</dbReference>
<proteinExistence type="predicted"/>
<protein>
    <submittedName>
        <fullName evidence="1">DNA methylase</fullName>
    </submittedName>
</protein>
<dbReference type="AlphaFoldDB" id="A0A6I4XJL8"/>
<dbReference type="Gene3D" id="3.40.50.150">
    <property type="entry name" value="Vaccinia Virus protein VP39"/>
    <property type="match status" value="2"/>
</dbReference>
<dbReference type="PROSITE" id="PS00092">
    <property type="entry name" value="N6_MTASE"/>
    <property type="match status" value="1"/>
</dbReference>
<dbReference type="GO" id="GO:0032259">
    <property type="term" value="P:methylation"/>
    <property type="evidence" value="ECO:0007669"/>
    <property type="project" value="UniProtKB-KW"/>
</dbReference>